<proteinExistence type="predicted"/>
<comment type="caution">
    <text evidence="1">The sequence shown here is derived from an EMBL/GenBank/DDBJ whole genome shotgun (WGS) entry which is preliminary data.</text>
</comment>
<reference evidence="1 2" key="1">
    <citation type="submission" date="2018-04" db="EMBL/GenBank/DDBJ databases">
        <title>The genome of golden apple snail Pomacea canaliculata provides insight into stress tolerance and invasive adaptation.</title>
        <authorList>
            <person name="Liu C."/>
            <person name="Liu B."/>
            <person name="Ren Y."/>
            <person name="Zhang Y."/>
            <person name="Wang H."/>
            <person name="Li S."/>
            <person name="Jiang F."/>
            <person name="Yin L."/>
            <person name="Zhang G."/>
            <person name="Qian W."/>
            <person name="Fan W."/>
        </authorList>
    </citation>
    <scope>NUCLEOTIDE SEQUENCE [LARGE SCALE GENOMIC DNA]</scope>
    <source>
        <strain evidence="1">SZHN2017</strain>
        <tissue evidence="1">Muscle</tissue>
    </source>
</reference>
<keyword evidence="2" id="KW-1185">Reference proteome</keyword>
<name>A0A2T7NX34_POMCA</name>
<organism evidence="1 2">
    <name type="scientific">Pomacea canaliculata</name>
    <name type="common">Golden apple snail</name>
    <dbReference type="NCBI Taxonomy" id="400727"/>
    <lineage>
        <taxon>Eukaryota</taxon>
        <taxon>Metazoa</taxon>
        <taxon>Spiralia</taxon>
        <taxon>Lophotrochozoa</taxon>
        <taxon>Mollusca</taxon>
        <taxon>Gastropoda</taxon>
        <taxon>Caenogastropoda</taxon>
        <taxon>Architaenioglossa</taxon>
        <taxon>Ampullarioidea</taxon>
        <taxon>Ampullariidae</taxon>
        <taxon>Pomacea</taxon>
    </lineage>
</organism>
<sequence length="211" mass="23392">MNAAAVFFCNNCLLWHVINIANCKQRFRHGFPHSTPLHSTPPVLSDTLLPRDLPQHPTKRLSDNLIGGVSFDRRCIRSQGCVAMESMDHKVFPLVSSLVAREPLVTPDTRHSTVTVGQGLKGFAEPAGLRPSTGRWIRCCKDRCTYNEERTKPASDGREAEGIMGNNSEVFFYLENTPIGLVSLLPVRKTLTKVGLSWVTAREITLLGDGH</sequence>
<gene>
    <name evidence="1" type="ORF">C0Q70_13385</name>
</gene>
<evidence type="ECO:0000313" key="1">
    <source>
        <dbReference type="EMBL" id="PVD25725.1"/>
    </source>
</evidence>
<dbReference type="Proteomes" id="UP000245119">
    <property type="component" value="Linkage Group LG8"/>
</dbReference>
<accession>A0A2T7NX34</accession>
<dbReference type="AlphaFoldDB" id="A0A2T7NX34"/>
<dbReference type="EMBL" id="PZQS01000008">
    <property type="protein sequence ID" value="PVD25725.1"/>
    <property type="molecule type" value="Genomic_DNA"/>
</dbReference>
<protein>
    <submittedName>
        <fullName evidence="1">Uncharacterized protein</fullName>
    </submittedName>
</protein>
<evidence type="ECO:0000313" key="2">
    <source>
        <dbReference type="Proteomes" id="UP000245119"/>
    </source>
</evidence>